<evidence type="ECO:0000313" key="1">
    <source>
        <dbReference type="EMBL" id="GLB46984.1"/>
    </source>
</evidence>
<dbReference type="AlphaFoldDB" id="A0A9W6B0Y8"/>
<reference evidence="1" key="2">
    <citation type="journal article" date="2023" name="PLoS ONE">
        <title>Philodulcilactobacillus myokoensis gen. nov., sp. nov., a fructophilic, acidophilic, and agar-phobic lactic acid bacterium isolated from fermented vegetable extracts.</title>
        <authorList>
            <person name="Kouya T."/>
            <person name="Ishiyama Y."/>
            <person name="Ohashi S."/>
            <person name="Kumakubo R."/>
            <person name="Yamazaki T."/>
            <person name="Otaki T."/>
        </authorList>
    </citation>
    <scope>NUCLEOTIDE SEQUENCE</scope>
    <source>
        <strain evidence="1">WR16-4</strain>
    </source>
</reference>
<evidence type="ECO:0000313" key="2">
    <source>
        <dbReference type="Proteomes" id="UP001144204"/>
    </source>
</evidence>
<dbReference type="Proteomes" id="UP001144204">
    <property type="component" value="Unassembled WGS sequence"/>
</dbReference>
<name>A0A9W6B0Y8_9LACO</name>
<dbReference type="EMBL" id="BRPL01000002">
    <property type="protein sequence ID" value="GLB46984.1"/>
    <property type="molecule type" value="Genomic_DNA"/>
</dbReference>
<keyword evidence="2" id="KW-1185">Reference proteome</keyword>
<gene>
    <name evidence="1" type="ORF">WR164_09630</name>
</gene>
<reference evidence="1" key="1">
    <citation type="submission" date="2022-07" db="EMBL/GenBank/DDBJ databases">
        <authorList>
            <person name="Kouya T."/>
            <person name="Ishiyama Y."/>
        </authorList>
    </citation>
    <scope>NUCLEOTIDE SEQUENCE</scope>
    <source>
        <strain evidence="1">WR16-4</strain>
    </source>
</reference>
<accession>A0A9W6B0Y8</accession>
<sequence length="313" mass="37374">MILSLGDNNITENKRIYISAYDDYQYHKYQSAIDKLKTIDLDHSNLKINHLIVKSLFHLKKYRQAEKNLLEMPDSYTNSVDDFNFMILVLLKNASFIKAREITVSVNIETLKRDNLKQIVDYENNYSKKHSSTINELVKSFCSIVNQKLPFQKNELEKALKLPLHQFVFACKYLLTNPFLNPIMRISIFDILRKIDLNEQIEFLWIDHQRHLINPSNLKPLFETKSYLQLSKIVDSHYGHDDPMMTFRLNNLFNMQLLILYPYNDRKINSAKLWFKITDSLFNDQQFNFKTKLEVEIWRQQKKLDQIINKLTR</sequence>
<organism evidence="1 2">
    <name type="scientific">Philodulcilactobacillus myokoensis</name>
    <dbReference type="NCBI Taxonomy" id="2929573"/>
    <lineage>
        <taxon>Bacteria</taxon>
        <taxon>Bacillati</taxon>
        <taxon>Bacillota</taxon>
        <taxon>Bacilli</taxon>
        <taxon>Lactobacillales</taxon>
        <taxon>Lactobacillaceae</taxon>
        <taxon>Philodulcilactobacillus</taxon>
    </lineage>
</organism>
<proteinExistence type="predicted"/>
<protein>
    <submittedName>
        <fullName evidence="1">Uncharacterized protein</fullName>
    </submittedName>
</protein>
<comment type="caution">
    <text evidence="1">The sequence shown here is derived from an EMBL/GenBank/DDBJ whole genome shotgun (WGS) entry which is preliminary data.</text>
</comment>